<evidence type="ECO:0000313" key="2">
    <source>
        <dbReference type="Proteomes" id="UP000295188"/>
    </source>
</evidence>
<organism evidence="1 2">
    <name type="scientific">Pectinatus cerevisiiphilus</name>
    <dbReference type="NCBI Taxonomy" id="86956"/>
    <lineage>
        <taxon>Bacteria</taxon>
        <taxon>Bacillati</taxon>
        <taxon>Bacillota</taxon>
        <taxon>Negativicutes</taxon>
        <taxon>Selenomonadales</taxon>
        <taxon>Selenomonadaceae</taxon>
        <taxon>Pectinatus</taxon>
    </lineage>
</organism>
<dbReference type="Proteomes" id="UP000295188">
    <property type="component" value="Unassembled WGS sequence"/>
</dbReference>
<dbReference type="PANTHER" id="PTHR11669">
    <property type="entry name" value="REPLICATION FACTOR C / DNA POLYMERASE III GAMMA-TAU SUBUNIT"/>
    <property type="match status" value="1"/>
</dbReference>
<proteinExistence type="predicted"/>
<accession>A0A4V2URC0</accession>
<dbReference type="PANTHER" id="PTHR11669:SF8">
    <property type="entry name" value="DNA POLYMERASE III SUBUNIT DELTA"/>
    <property type="match status" value="1"/>
</dbReference>
<dbReference type="EMBL" id="SMAA01000024">
    <property type="protein sequence ID" value="TCS76167.1"/>
    <property type="molecule type" value="Genomic_DNA"/>
</dbReference>
<dbReference type="GO" id="GO:0008408">
    <property type="term" value="F:3'-5' exonuclease activity"/>
    <property type="evidence" value="ECO:0007669"/>
    <property type="project" value="InterPro"/>
</dbReference>
<dbReference type="InterPro" id="IPR004622">
    <property type="entry name" value="DNA_pol_HolB"/>
</dbReference>
<dbReference type="GO" id="GO:0003887">
    <property type="term" value="F:DNA-directed DNA polymerase activity"/>
    <property type="evidence" value="ECO:0007669"/>
    <property type="project" value="InterPro"/>
</dbReference>
<evidence type="ECO:0000313" key="1">
    <source>
        <dbReference type="EMBL" id="TCS76167.1"/>
    </source>
</evidence>
<dbReference type="GO" id="GO:0006261">
    <property type="term" value="P:DNA-templated DNA replication"/>
    <property type="evidence" value="ECO:0007669"/>
    <property type="project" value="TreeGrafter"/>
</dbReference>
<gene>
    <name evidence="1" type="ORF">EDC37_12413</name>
</gene>
<dbReference type="OrthoDB" id="9810148at2"/>
<dbReference type="InterPro" id="IPR050238">
    <property type="entry name" value="DNA_Rep/Repair_Clamp_Loader"/>
</dbReference>
<dbReference type="Pfam" id="PF13177">
    <property type="entry name" value="DNA_pol3_delta2"/>
    <property type="match status" value="1"/>
</dbReference>
<dbReference type="Gene3D" id="3.40.50.300">
    <property type="entry name" value="P-loop containing nucleotide triphosphate hydrolases"/>
    <property type="match status" value="1"/>
</dbReference>
<reference evidence="1 2" key="1">
    <citation type="submission" date="2019-03" db="EMBL/GenBank/DDBJ databases">
        <title>Genomic Encyclopedia of Type Strains, Phase IV (KMG-IV): sequencing the most valuable type-strain genomes for metagenomic binning, comparative biology and taxonomic classification.</title>
        <authorList>
            <person name="Goeker M."/>
        </authorList>
    </citation>
    <scope>NUCLEOTIDE SEQUENCE [LARGE SCALE GENOMIC DNA]</scope>
    <source>
        <strain evidence="1 2">DSM 20467</strain>
    </source>
</reference>
<dbReference type="AlphaFoldDB" id="A0A4V2URC0"/>
<dbReference type="RefSeq" id="WP_132551457.1">
    <property type="nucleotide sequence ID" value="NZ_SMAA01000024.1"/>
</dbReference>
<keyword evidence="2" id="KW-1185">Reference proteome</keyword>
<sequence length="331" mass="36380">MLTKWCDIKGHDQIIASLKRMAAEDRLPHAILFSGMAGVGKFLTGVALASMLLCEKEDGPCGSCPSCTALQNGVHPDFFLLEPEGKTVQMIKIDQIRQMQKAISLAAYMSDKRVVLIRNADKMNEAASNGLLKTLEEPVGNVFFILTADNEKKLLPTVISRCMRIYFAPLADADISNIIAARGITGADGGAVLAKLAGGSVEQALALYENDGLANRRAAFEFLTKVFSMTDEGIWTLADQLAVSGKEKFAEWLLYLQLFWRDIAALDSSLDCTELYNNDMKDALIAIKEKWNINAVFTACTYAGEIQRRLLTNADVRLMAEKFIISLLALK</sequence>
<name>A0A4V2URC0_9FIRM</name>
<dbReference type="InterPro" id="IPR027417">
    <property type="entry name" value="P-loop_NTPase"/>
</dbReference>
<protein>
    <submittedName>
        <fullName evidence="1">DNA polymerase-3 subunit delta</fullName>
    </submittedName>
</protein>
<comment type="caution">
    <text evidence="1">The sequence shown here is derived from an EMBL/GenBank/DDBJ whole genome shotgun (WGS) entry which is preliminary data.</text>
</comment>
<dbReference type="SUPFAM" id="SSF52540">
    <property type="entry name" value="P-loop containing nucleoside triphosphate hydrolases"/>
    <property type="match status" value="1"/>
</dbReference>
<dbReference type="NCBIfam" id="TIGR00678">
    <property type="entry name" value="holB"/>
    <property type="match status" value="1"/>
</dbReference>